<dbReference type="PANTHER" id="PTHR33376">
    <property type="match status" value="1"/>
</dbReference>
<name>A0A7V8FV48_9BURK</name>
<organism evidence="6 7">
    <name type="scientific">Herbaspirillum frisingense</name>
    <dbReference type="NCBI Taxonomy" id="92645"/>
    <lineage>
        <taxon>Bacteria</taxon>
        <taxon>Pseudomonadati</taxon>
        <taxon>Pseudomonadota</taxon>
        <taxon>Betaproteobacteria</taxon>
        <taxon>Burkholderiales</taxon>
        <taxon>Oxalobacteraceae</taxon>
        <taxon>Herbaspirillum</taxon>
    </lineage>
</organism>
<gene>
    <name evidence="6" type="primary">yiaO_2</name>
    <name evidence="6" type="ORF">GAK35_02947</name>
</gene>
<evidence type="ECO:0000256" key="2">
    <source>
        <dbReference type="ARBA" id="ARBA00009023"/>
    </source>
</evidence>
<dbReference type="InterPro" id="IPR018389">
    <property type="entry name" value="DctP_fam"/>
</dbReference>
<dbReference type="NCBIfam" id="TIGR00787">
    <property type="entry name" value="dctP"/>
    <property type="match status" value="1"/>
</dbReference>
<dbReference type="Pfam" id="PF03480">
    <property type="entry name" value="DctP"/>
    <property type="match status" value="1"/>
</dbReference>
<feature type="chain" id="PRO_5031370953" evidence="5">
    <location>
        <begin position="38"/>
        <end position="346"/>
    </location>
</feature>
<dbReference type="AlphaFoldDB" id="A0A7V8FV48"/>
<dbReference type="InterPro" id="IPR006311">
    <property type="entry name" value="TAT_signal"/>
</dbReference>
<protein>
    <submittedName>
        <fullName evidence="6">2,3-diketo-L-gulonate-binding periplasmic protein YiaO</fullName>
    </submittedName>
</protein>
<evidence type="ECO:0000256" key="5">
    <source>
        <dbReference type="SAM" id="SignalP"/>
    </source>
</evidence>
<evidence type="ECO:0000256" key="1">
    <source>
        <dbReference type="ARBA" id="ARBA00004196"/>
    </source>
</evidence>
<dbReference type="NCBIfam" id="TIGR01409">
    <property type="entry name" value="TAT_signal_seq"/>
    <property type="match status" value="1"/>
</dbReference>
<dbReference type="Proteomes" id="UP000462435">
    <property type="component" value="Unassembled WGS sequence"/>
</dbReference>
<dbReference type="EMBL" id="WNDX01000097">
    <property type="protein sequence ID" value="KAF1042018.1"/>
    <property type="molecule type" value="Genomic_DNA"/>
</dbReference>
<dbReference type="InterPro" id="IPR004682">
    <property type="entry name" value="TRAP_DctP"/>
</dbReference>
<evidence type="ECO:0000256" key="3">
    <source>
        <dbReference type="ARBA" id="ARBA00022448"/>
    </source>
</evidence>
<dbReference type="PROSITE" id="PS51318">
    <property type="entry name" value="TAT"/>
    <property type="match status" value="1"/>
</dbReference>
<dbReference type="PANTHER" id="PTHR33376:SF4">
    <property type="entry name" value="SIALIC ACID-BINDING PERIPLASMIC PROTEIN SIAP"/>
    <property type="match status" value="1"/>
</dbReference>
<dbReference type="CDD" id="cd13603">
    <property type="entry name" value="PBP2_TRAP_Siap_TeaA_like"/>
    <property type="match status" value="1"/>
</dbReference>
<comment type="similarity">
    <text evidence="2">Belongs to the bacterial solute-binding protein 7 family.</text>
</comment>
<dbReference type="InterPro" id="IPR038404">
    <property type="entry name" value="TRAP_DctP_sf"/>
</dbReference>
<keyword evidence="3" id="KW-0813">Transport</keyword>
<comment type="subcellular location">
    <subcellularLocation>
        <location evidence="1">Cell envelope</location>
    </subcellularLocation>
</comment>
<dbReference type="InterPro" id="IPR019546">
    <property type="entry name" value="TAT_signal_bac_arc"/>
</dbReference>
<keyword evidence="4 5" id="KW-0732">Signal</keyword>
<dbReference type="PIRSF" id="PIRSF006470">
    <property type="entry name" value="DctB"/>
    <property type="match status" value="1"/>
</dbReference>
<evidence type="ECO:0000313" key="6">
    <source>
        <dbReference type="EMBL" id="KAF1042018.1"/>
    </source>
</evidence>
<evidence type="ECO:0000313" key="7">
    <source>
        <dbReference type="Proteomes" id="UP000462435"/>
    </source>
</evidence>
<feature type="signal peptide" evidence="5">
    <location>
        <begin position="1"/>
        <end position="37"/>
    </location>
</feature>
<evidence type="ECO:0000256" key="4">
    <source>
        <dbReference type="ARBA" id="ARBA00022729"/>
    </source>
</evidence>
<dbReference type="NCBIfam" id="NF037995">
    <property type="entry name" value="TRAP_S1"/>
    <property type="match status" value="1"/>
</dbReference>
<dbReference type="GO" id="GO:0030288">
    <property type="term" value="C:outer membrane-bounded periplasmic space"/>
    <property type="evidence" value="ECO:0007669"/>
    <property type="project" value="InterPro"/>
</dbReference>
<dbReference type="Gene3D" id="3.40.190.170">
    <property type="entry name" value="Bacterial extracellular solute-binding protein, family 7"/>
    <property type="match status" value="1"/>
</dbReference>
<comment type="caution">
    <text evidence="6">The sequence shown here is derived from an EMBL/GenBank/DDBJ whole genome shotgun (WGS) entry which is preliminary data.</text>
</comment>
<accession>A0A7V8FV48</accession>
<sequence length="346" mass="38348">MNQPQERFLSSRRDFLKKASAASAAVAAGLYGTQAHAAEFTLKYGNNLPMSHPMNVRAKEMAEKIAAESKGRVDLQVYSNGQLGTDTDMLSQVRSGAIDFFTISPEVLGTLVSAGQISGVGFAFKDYGQVWAAMDGDLGAHVRKEIAARTSLFAFEKCWDNGYRQVTTSTRPIARPEDFKGMKLRVPPSPLATSLFRGFDASPTSINFAEVYSALQTKIVEGQENPLAVISTVKFYEVQKFCSMTNHVWSGFWFMGNKKSFDRMPKDLQEIVTRNINDAGVKQRVDVKALNDSLVAEMKAKGLQFNEIDNAAFRAKLRSAGFYAEWHKKFGDEAWALLEKYTGKLA</sequence>
<reference evidence="7" key="1">
    <citation type="journal article" date="2020" name="MBio">
        <title>Horizontal gene transfer to a defensive symbiont with a reduced genome amongst a multipartite beetle microbiome.</title>
        <authorList>
            <person name="Waterworth S.C."/>
            <person name="Florez L.V."/>
            <person name="Rees E.R."/>
            <person name="Hertweck C."/>
            <person name="Kaltenpoth M."/>
            <person name="Kwan J.C."/>
        </authorList>
    </citation>
    <scope>NUCLEOTIDE SEQUENCE [LARGE SCALE GENOMIC DNA]</scope>
</reference>
<proteinExistence type="inferred from homology"/>
<dbReference type="GO" id="GO:0055085">
    <property type="term" value="P:transmembrane transport"/>
    <property type="evidence" value="ECO:0007669"/>
    <property type="project" value="InterPro"/>
</dbReference>